<organism evidence="4 5">
    <name type="scientific">Nocardioides simplex</name>
    <name type="common">Arthrobacter simplex</name>
    <dbReference type="NCBI Taxonomy" id="2045"/>
    <lineage>
        <taxon>Bacteria</taxon>
        <taxon>Bacillati</taxon>
        <taxon>Actinomycetota</taxon>
        <taxon>Actinomycetes</taxon>
        <taxon>Propionibacteriales</taxon>
        <taxon>Nocardioidaceae</taxon>
        <taxon>Pimelobacter</taxon>
    </lineage>
</organism>
<dbReference type="Pfam" id="PF17853">
    <property type="entry name" value="GGDEF_2"/>
    <property type="match status" value="1"/>
</dbReference>
<evidence type="ECO:0000313" key="5">
    <source>
        <dbReference type="Proteomes" id="UP000449906"/>
    </source>
</evidence>
<dbReference type="AlphaFoldDB" id="A0A7J5DUK8"/>
<accession>A0A7J5DUK8</accession>
<dbReference type="RefSeq" id="WP_151581256.1">
    <property type="nucleotide sequence ID" value="NZ_JBIWND010000002.1"/>
</dbReference>
<dbReference type="InterPro" id="IPR041522">
    <property type="entry name" value="CdaR_GGDEF"/>
</dbReference>
<dbReference type="InterPro" id="IPR025736">
    <property type="entry name" value="PucR_C-HTH_dom"/>
</dbReference>
<dbReference type="InterPro" id="IPR042070">
    <property type="entry name" value="PucR_C-HTH_sf"/>
</dbReference>
<evidence type="ECO:0000313" key="4">
    <source>
        <dbReference type="EMBL" id="KAB2809014.1"/>
    </source>
</evidence>
<gene>
    <name evidence="4" type="ORF">F9L07_18285</name>
</gene>
<reference evidence="4 5" key="1">
    <citation type="submission" date="2019-09" db="EMBL/GenBank/DDBJ databases">
        <title>Pimelobacter sp. isolated from Paulinella.</title>
        <authorList>
            <person name="Jeong S.E."/>
        </authorList>
    </citation>
    <scope>NUCLEOTIDE SEQUENCE [LARGE SCALE GENOMIC DNA]</scope>
    <source>
        <strain evidence="4 5">Pch-N</strain>
    </source>
</reference>
<comment type="similarity">
    <text evidence="1">Belongs to the CdaR family.</text>
</comment>
<feature type="domain" description="CdaR GGDEF-like" evidence="3">
    <location>
        <begin position="328"/>
        <end position="447"/>
    </location>
</feature>
<sequence length="567" mass="60185">MSAADLPRAGLARVLAELGTTLLDVVCGDVQRADESGAGSTAGIGGIVIHDPLDEPALPERALVLGVGLHETREIAAVVTQLGAQGAIGLVVRGPVEVDDHLRAAVQRAGVPVLAFTRGASWTQLAGMLRVLTADEPAADGGDPVLPTGTLGRAGAGLRQVVGYQSGLDDLFAVANAIAALVDAPVTIEDRNSRLLAFSSRQEEVDTWRVQTILRRQVPEDYTRILEERGVFQEIYRSDRPVWVGPIAEGEQGRAAIAVRAGDEILGTIWAVAAEAFDEARGQALYDAAKLVAMHLVWQRADADVERRLRAELISTALESGPRTPETIRRLGLKDEPSVVLALTVVGSGTELPLPAQLAVERKRLADAFAVHLTAVHPRSAAGLVGDVAYGILPVARGGEERAAELAADFLSRVDSRLRPLVGVGPLAPGSAALQRSRSGADRALRVLRSRVTGRQVARLDDVHLEALLLELADRVPKGDLPSGPVARLVAYDRAHQSSLVDTLRAWLDAFGDVAIASAAMYVHANTFRYRLRRAAEVGGLDLADPNARLAAMLQLRLMDLSATSAE</sequence>
<evidence type="ECO:0000259" key="2">
    <source>
        <dbReference type="Pfam" id="PF13556"/>
    </source>
</evidence>
<dbReference type="Pfam" id="PF13556">
    <property type="entry name" value="HTH_30"/>
    <property type="match status" value="1"/>
</dbReference>
<feature type="domain" description="PucR C-terminal helix-turn-helix" evidence="2">
    <location>
        <begin position="500"/>
        <end position="558"/>
    </location>
</feature>
<dbReference type="Gene3D" id="1.10.10.2840">
    <property type="entry name" value="PucR C-terminal helix-turn-helix domain"/>
    <property type="match status" value="1"/>
</dbReference>
<dbReference type="Proteomes" id="UP000449906">
    <property type="component" value="Unassembled WGS sequence"/>
</dbReference>
<name>A0A7J5DUK8_NOCSI</name>
<comment type="caution">
    <text evidence="4">The sequence shown here is derived from an EMBL/GenBank/DDBJ whole genome shotgun (WGS) entry which is preliminary data.</text>
</comment>
<dbReference type="PANTHER" id="PTHR33744:SF17">
    <property type="entry name" value="CONSERVED PROTEIN"/>
    <property type="match status" value="1"/>
</dbReference>
<protein>
    <submittedName>
        <fullName evidence="4">PucR family transcriptional regulator</fullName>
    </submittedName>
</protein>
<dbReference type="EMBL" id="WBVM01000002">
    <property type="protein sequence ID" value="KAB2809014.1"/>
    <property type="molecule type" value="Genomic_DNA"/>
</dbReference>
<proteinExistence type="inferred from homology"/>
<evidence type="ECO:0000259" key="3">
    <source>
        <dbReference type="Pfam" id="PF17853"/>
    </source>
</evidence>
<evidence type="ECO:0000256" key="1">
    <source>
        <dbReference type="ARBA" id="ARBA00006754"/>
    </source>
</evidence>
<dbReference type="InterPro" id="IPR051448">
    <property type="entry name" value="CdaR-like_regulators"/>
</dbReference>
<dbReference type="PANTHER" id="PTHR33744">
    <property type="entry name" value="CARBOHYDRATE DIACID REGULATOR"/>
    <property type="match status" value="1"/>
</dbReference>